<sequence>MARAMARPGRARAAATRTTVDGARAGRMRGRLRGGTVHGRRWRATDRPRAMEDGRGDGDDVAPALESDWREFRARLLAREREATPEERASAISEENMKVLEAQNPRLAQAKPWAHVIAAPEKGCLLVAADQEFRMSQQYFHQAVILVLEHHENGSMGIILNRPTQYNMGYVSGEPSGPFAENALYFGGDVGDGTVSFLHGREDVKGSVEVLPGVYLGGYESACELVQQDGSTCHPDEFKFFARYCGWAPGQLESECERGVWYPIAAAKELSLKQVIQLPKPLWREILELCGGELADIAARAYQDATDESPLSVDNLDEEN</sequence>
<dbReference type="SUPFAM" id="SSF143456">
    <property type="entry name" value="VC0467-like"/>
    <property type="match status" value="1"/>
</dbReference>
<proteinExistence type="predicted"/>
<dbReference type="AlphaFoldDB" id="A0A1Y5IDK1"/>
<reference evidence="2" key="1">
    <citation type="submission" date="2017-04" db="EMBL/GenBank/DDBJ databases">
        <title>Population genomics of picophytoplankton unveils novel chromosome hypervariability.</title>
        <authorList>
            <consortium name="DOE Joint Genome Institute"/>
            <person name="Blanc-Mathieu R."/>
            <person name="Krasovec M."/>
            <person name="Hebrard M."/>
            <person name="Yau S."/>
            <person name="Desgranges E."/>
            <person name="Martin J."/>
            <person name="Schackwitz W."/>
            <person name="Kuo A."/>
            <person name="Salin G."/>
            <person name="Donnadieu C."/>
            <person name="Desdevises Y."/>
            <person name="Sanchez-Ferandin S."/>
            <person name="Moreau H."/>
            <person name="Rivals E."/>
            <person name="Grigoriev I.V."/>
            <person name="Grimsley N."/>
            <person name="Eyre-Walker A."/>
            <person name="Piganeau G."/>
        </authorList>
    </citation>
    <scope>NUCLEOTIDE SEQUENCE [LARGE SCALE GENOMIC DNA]</scope>
    <source>
        <strain evidence="2">RCC 1115</strain>
    </source>
</reference>
<dbReference type="Proteomes" id="UP000195557">
    <property type="component" value="Unassembled WGS sequence"/>
</dbReference>
<feature type="compositionally biased region" description="Basic residues" evidence="1">
    <location>
        <begin position="26"/>
        <end position="42"/>
    </location>
</feature>
<evidence type="ECO:0000256" key="1">
    <source>
        <dbReference type="SAM" id="MobiDB-lite"/>
    </source>
</evidence>
<dbReference type="Gene3D" id="3.40.1740.10">
    <property type="entry name" value="VC0467-like"/>
    <property type="match status" value="1"/>
</dbReference>
<dbReference type="PANTHER" id="PTHR31984">
    <property type="entry name" value="TRANSPORTER, PUTATIVE (DUF179)-RELATED"/>
    <property type="match status" value="1"/>
</dbReference>
<feature type="region of interest" description="Disordered" evidence="1">
    <location>
        <begin position="1"/>
        <end position="63"/>
    </location>
</feature>
<dbReference type="EMBL" id="KZ155784">
    <property type="protein sequence ID" value="OUS46153.1"/>
    <property type="molecule type" value="Genomic_DNA"/>
</dbReference>
<feature type="compositionally biased region" description="Basic and acidic residues" evidence="1">
    <location>
        <begin position="43"/>
        <end position="58"/>
    </location>
</feature>
<organism evidence="2">
    <name type="scientific">Ostreococcus tauri</name>
    <name type="common">Marine green alga</name>
    <dbReference type="NCBI Taxonomy" id="70448"/>
    <lineage>
        <taxon>Eukaryota</taxon>
        <taxon>Viridiplantae</taxon>
        <taxon>Chlorophyta</taxon>
        <taxon>Mamiellophyceae</taxon>
        <taxon>Mamiellales</taxon>
        <taxon>Bathycoccaceae</taxon>
        <taxon>Ostreococcus</taxon>
    </lineage>
</organism>
<feature type="compositionally biased region" description="Low complexity" evidence="1">
    <location>
        <begin position="1"/>
        <end position="25"/>
    </location>
</feature>
<protein>
    <recommendedName>
        <fullName evidence="3">Transcriptional regulator</fullName>
    </recommendedName>
</protein>
<dbReference type="InterPro" id="IPR003774">
    <property type="entry name" value="AlgH-like"/>
</dbReference>
<evidence type="ECO:0008006" key="3">
    <source>
        <dbReference type="Google" id="ProtNLM"/>
    </source>
</evidence>
<evidence type="ECO:0000313" key="2">
    <source>
        <dbReference type="EMBL" id="OUS46153.1"/>
    </source>
</evidence>
<dbReference type="eggNOG" id="ENOG502QSEU">
    <property type="taxonomic scope" value="Eukaryota"/>
</dbReference>
<accession>A0A1Y5IDK1</accession>
<name>A0A1Y5IDK1_OSTTA</name>
<dbReference type="PANTHER" id="PTHR31984:SF17">
    <property type="entry name" value="TRANSCRIPTIONAL REGULATOR"/>
    <property type="match status" value="1"/>
</dbReference>
<dbReference type="Pfam" id="PF02622">
    <property type="entry name" value="DUF179"/>
    <property type="match status" value="1"/>
</dbReference>
<gene>
    <name evidence="2" type="ORF">BE221DRAFT_192138</name>
</gene>